<dbReference type="InterPro" id="IPR052462">
    <property type="entry name" value="SLIRP/GR-RBP-like"/>
</dbReference>
<dbReference type="PANTHER" id="PTHR48027">
    <property type="entry name" value="HETEROGENEOUS NUCLEAR RIBONUCLEOPROTEIN 87F-RELATED"/>
    <property type="match status" value="1"/>
</dbReference>
<feature type="domain" description="RRM" evidence="3">
    <location>
        <begin position="1"/>
        <end position="79"/>
    </location>
</feature>
<feature type="region of interest" description="Disordered" evidence="2">
    <location>
        <begin position="74"/>
        <end position="104"/>
    </location>
</feature>
<dbReference type="Gene3D" id="3.30.70.330">
    <property type="match status" value="1"/>
</dbReference>
<sequence>MRIYVGNLSYDVTEEQLRQEFLPYGEVTSVTILTDRISGRPKGFGFVEMASKSESEAAISGLNGKALEDRTIVVNEARPRSDNRSGGFSGDRGGRSGGGRQRGY</sequence>
<comment type="caution">
    <text evidence="4">The sequence shown here is derived from an EMBL/GenBank/DDBJ whole genome shotgun (WGS) entry which is preliminary data.</text>
</comment>
<dbReference type="PROSITE" id="PS50102">
    <property type="entry name" value="RRM"/>
    <property type="match status" value="1"/>
</dbReference>
<evidence type="ECO:0000259" key="3">
    <source>
        <dbReference type="PROSITE" id="PS50102"/>
    </source>
</evidence>
<feature type="compositionally biased region" description="Basic and acidic residues" evidence="2">
    <location>
        <begin position="74"/>
        <end position="83"/>
    </location>
</feature>
<dbReference type="GO" id="GO:0003723">
    <property type="term" value="F:RNA binding"/>
    <property type="evidence" value="ECO:0007669"/>
    <property type="project" value="UniProtKB-KW"/>
</dbReference>
<organism evidence="4">
    <name type="scientific">marine sediment metagenome</name>
    <dbReference type="NCBI Taxonomy" id="412755"/>
    <lineage>
        <taxon>unclassified sequences</taxon>
        <taxon>metagenomes</taxon>
        <taxon>ecological metagenomes</taxon>
    </lineage>
</organism>
<evidence type="ECO:0000256" key="1">
    <source>
        <dbReference type="ARBA" id="ARBA00022884"/>
    </source>
</evidence>
<dbReference type="InterPro" id="IPR000504">
    <property type="entry name" value="RRM_dom"/>
</dbReference>
<dbReference type="EMBL" id="BARS01003987">
    <property type="protein sequence ID" value="GAF71251.1"/>
    <property type="molecule type" value="Genomic_DNA"/>
</dbReference>
<dbReference type="InterPro" id="IPR048289">
    <property type="entry name" value="RRM2_NsCP33-like"/>
</dbReference>
<name>X0S7Q3_9ZZZZ</name>
<reference evidence="4" key="1">
    <citation type="journal article" date="2014" name="Front. Microbiol.">
        <title>High frequency of phylogenetically diverse reductive dehalogenase-homologous genes in deep subseafloor sedimentary metagenomes.</title>
        <authorList>
            <person name="Kawai M."/>
            <person name="Futagami T."/>
            <person name="Toyoda A."/>
            <person name="Takaki Y."/>
            <person name="Nishi S."/>
            <person name="Hori S."/>
            <person name="Arai W."/>
            <person name="Tsubouchi T."/>
            <person name="Morono Y."/>
            <person name="Uchiyama I."/>
            <person name="Ito T."/>
            <person name="Fujiyama A."/>
            <person name="Inagaki F."/>
            <person name="Takami H."/>
        </authorList>
    </citation>
    <scope>NUCLEOTIDE SEQUENCE</scope>
    <source>
        <strain evidence="4">Expedition CK06-06</strain>
    </source>
</reference>
<gene>
    <name evidence="4" type="ORF">S01H1_07763</name>
</gene>
<dbReference type="Pfam" id="PF00076">
    <property type="entry name" value="RRM_1"/>
    <property type="match status" value="1"/>
</dbReference>
<keyword evidence="1" id="KW-0694">RNA-binding</keyword>
<feature type="compositionally biased region" description="Gly residues" evidence="2">
    <location>
        <begin position="87"/>
        <end position="104"/>
    </location>
</feature>
<dbReference type="InterPro" id="IPR012677">
    <property type="entry name" value="Nucleotide-bd_a/b_plait_sf"/>
</dbReference>
<protein>
    <recommendedName>
        <fullName evidence="3">RRM domain-containing protein</fullName>
    </recommendedName>
</protein>
<dbReference type="SUPFAM" id="SSF54928">
    <property type="entry name" value="RNA-binding domain, RBD"/>
    <property type="match status" value="1"/>
</dbReference>
<accession>X0S7Q3</accession>
<proteinExistence type="predicted"/>
<evidence type="ECO:0000256" key="2">
    <source>
        <dbReference type="SAM" id="MobiDB-lite"/>
    </source>
</evidence>
<dbReference type="SMART" id="SM00360">
    <property type="entry name" value="RRM"/>
    <property type="match status" value="1"/>
</dbReference>
<evidence type="ECO:0000313" key="4">
    <source>
        <dbReference type="EMBL" id="GAF71251.1"/>
    </source>
</evidence>
<dbReference type="AlphaFoldDB" id="X0S7Q3"/>
<dbReference type="CDD" id="cd21608">
    <property type="entry name" value="RRM2_NsCP33_like"/>
    <property type="match status" value="1"/>
</dbReference>
<dbReference type="InterPro" id="IPR035979">
    <property type="entry name" value="RBD_domain_sf"/>
</dbReference>